<name>A0A914HA46_GLORO</name>
<protein>
    <submittedName>
        <fullName evidence="2 3">F-box domain-containing protein</fullName>
    </submittedName>
</protein>
<evidence type="ECO:0000313" key="2">
    <source>
        <dbReference type="WBParaSite" id="Gr19_v10_g15452.t1"/>
    </source>
</evidence>
<dbReference type="WBParaSite" id="Gr19_v10_g15452.t1">
    <property type="protein sequence ID" value="Gr19_v10_g15452.t1"/>
    <property type="gene ID" value="Gr19_v10_g15452"/>
</dbReference>
<organism evidence="1 3">
    <name type="scientific">Globodera rostochiensis</name>
    <name type="common">Golden nematode worm</name>
    <name type="synonym">Heterodera rostochiensis</name>
    <dbReference type="NCBI Taxonomy" id="31243"/>
    <lineage>
        <taxon>Eukaryota</taxon>
        <taxon>Metazoa</taxon>
        <taxon>Ecdysozoa</taxon>
        <taxon>Nematoda</taxon>
        <taxon>Chromadorea</taxon>
        <taxon>Rhabditida</taxon>
        <taxon>Tylenchina</taxon>
        <taxon>Tylenchomorpha</taxon>
        <taxon>Tylenchoidea</taxon>
        <taxon>Heteroderidae</taxon>
        <taxon>Heteroderinae</taxon>
        <taxon>Globodera</taxon>
    </lineage>
</organism>
<keyword evidence="1" id="KW-1185">Reference proteome</keyword>
<proteinExistence type="predicted"/>
<dbReference type="WBParaSite" id="Gr19_v10_g15454.t1">
    <property type="protein sequence ID" value="Gr19_v10_g15454.t1"/>
    <property type="gene ID" value="Gr19_v10_g15454"/>
</dbReference>
<evidence type="ECO:0000313" key="1">
    <source>
        <dbReference type="Proteomes" id="UP000887572"/>
    </source>
</evidence>
<evidence type="ECO:0000313" key="3">
    <source>
        <dbReference type="WBParaSite" id="Gr19_v10_g15454.t1"/>
    </source>
</evidence>
<sequence length="349" mass="41046">MSDTPKKVEKQMEEIFVCDDVLFEVFKFCRPFLLGLKVALLSDRFDRLVDAHFKSTEWSLGDLEIRRTKKGNGAQIVKFVDDKVWRWLPIPRKLLPDKVVGFERLEINYIDLNVIEFLQRIRRLFASKETNLFFGTSGIQKRSWEIIWHRIWPLINDNLCGFYLFYSDLDRLRRFSSTILGDCPKLRVIFSHALPEFTVDDSADASSKQALAKWLHTPRGDGLPKVLKCDFCSERMGGLKLEFLNSTGPVNFIITALPGSFSFYLLLFEPFELRNNLTGERLELRRFTGDKWLVVRCPIERDEEKWAEWEKAAVEWRPQWNRISINFKDSDIGVGRRKRRPRVSKKSKK</sequence>
<dbReference type="AlphaFoldDB" id="A0A914HA46"/>
<dbReference type="Proteomes" id="UP000887572">
    <property type="component" value="Unplaced"/>
</dbReference>
<reference evidence="2 3" key="1">
    <citation type="submission" date="2022-11" db="UniProtKB">
        <authorList>
            <consortium name="WormBaseParasite"/>
        </authorList>
    </citation>
    <scope>IDENTIFICATION</scope>
</reference>
<accession>A0A914HA46</accession>